<evidence type="ECO:0000313" key="3">
    <source>
        <dbReference type="EMBL" id="CBI02599.1"/>
    </source>
</evidence>
<comment type="caution">
    <text evidence="2">The sequence shown here is derived from an EMBL/GenBank/DDBJ whole genome shotgun (WGS) entry which is preliminary data.</text>
</comment>
<accession>E6PDA4</accession>
<dbReference type="Pfam" id="PF02604">
    <property type="entry name" value="PhdYeFM_antitox"/>
    <property type="match status" value="1"/>
</dbReference>
<dbReference type="SUPFAM" id="SSF143120">
    <property type="entry name" value="YefM-like"/>
    <property type="match status" value="1"/>
</dbReference>
<evidence type="ECO:0000313" key="4">
    <source>
        <dbReference type="EMBL" id="CBI02980.1"/>
    </source>
</evidence>
<evidence type="ECO:0008006" key="6">
    <source>
        <dbReference type="Google" id="ProtNLM"/>
    </source>
</evidence>
<gene>
    <name evidence="2" type="ORF">CARN1_2343</name>
    <name evidence="4" type="ORF">CARN4_1322</name>
    <name evidence="3" type="ORF">CARN4_2447</name>
    <name evidence="5" type="ORF">CARN6_2800</name>
</gene>
<dbReference type="EMBL" id="CABL01000001">
    <property type="protein sequence ID" value="CBH74456.1"/>
    <property type="molecule type" value="Genomic_DNA"/>
</dbReference>
<comment type="similarity">
    <text evidence="1">Belongs to the phD/YefM antitoxin family.</text>
</comment>
<evidence type="ECO:0000256" key="1">
    <source>
        <dbReference type="ARBA" id="ARBA00009981"/>
    </source>
</evidence>
<reference evidence="2" key="1">
    <citation type="submission" date="2009-10" db="EMBL/GenBank/DDBJ databases">
        <title>Diversity of trophic interactions inside an arsenic-rich microbial ecosystem.</title>
        <authorList>
            <person name="Bertin P.N."/>
            <person name="Heinrich-Salmeron A."/>
            <person name="Pelletier E."/>
            <person name="Goulhen-Chollet F."/>
            <person name="Arsene-Ploetze F."/>
            <person name="Gallien S."/>
            <person name="Calteau A."/>
            <person name="Vallenet D."/>
            <person name="Casiot C."/>
            <person name="Chane-Woon-Ming B."/>
            <person name="Giloteaux L."/>
            <person name="Barakat M."/>
            <person name="Bonnefoy V."/>
            <person name="Bruneel O."/>
            <person name="Chandler M."/>
            <person name="Cleiss J."/>
            <person name="Duran R."/>
            <person name="Elbaz-Poulichet F."/>
            <person name="Fonknechten N."/>
            <person name="Lauga B."/>
            <person name="Mornico D."/>
            <person name="Ortet P."/>
            <person name="Schaeffer C."/>
            <person name="Siguier P."/>
            <person name="Alexander Thil Smith A."/>
            <person name="Van Dorsselaer A."/>
            <person name="Weissenbach J."/>
            <person name="Medigue C."/>
            <person name="Le Paslier D."/>
        </authorList>
    </citation>
    <scope>NUCLEOTIDE SEQUENCE</scope>
</reference>
<dbReference type="EMBL" id="CABQ01000008">
    <property type="protein sequence ID" value="CBI06688.1"/>
    <property type="molecule type" value="Genomic_DNA"/>
</dbReference>
<dbReference type="EMBL" id="CABO01000046">
    <property type="protein sequence ID" value="CBI02980.1"/>
    <property type="molecule type" value="Genomic_DNA"/>
</dbReference>
<dbReference type="Gene3D" id="3.40.1620.10">
    <property type="entry name" value="YefM-like domain"/>
    <property type="match status" value="1"/>
</dbReference>
<organism evidence="2">
    <name type="scientific">mine drainage metagenome</name>
    <dbReference type="NCBI Taxonomy" id="410659"/>
    <lineage>
        <taxon>unclassified sequences</taxon>
        <taxon>metagenomes</taxon>
        <taxon>ecological metagenomes</taxon>
    </lineage>
</organism>
<dbReference type="InterPro" id="IPR036165">
    <property type="entry name" value="YefM-like_sf"/>
</dbReference>
<dbReference type="NCBIfam" id="TIGR01552">
    <property type="entry name" value="phd_fam"/>
    <property type="match status" value="1"/>
</dbReference>
<sequence>MRYIPAFEAKAHFSALIDDAARGESIVITRRGVPVAQIGPVAESHADAENAISFLLSQKIRLGVPIRKAIEAGRKR</sequence>
<dbReference type="InterPro" id="IPR006442">
    <property type="entry name" value="Antitoxin_Phd/YefM"/>
</dbReference>
<protein>
    <recommendedName>
        <fullName evidence="6">Antitoxin</fullName>
    </recommendedName>
</protein>
<dbReference type="EMBL" id="CABO01000039">
    <property type="protein sequence ID" value="CBI02599.1"/>
    <property type="molecule type" value="Genomic_DNA"/>
</dbReference>
<dbReference type="AlphaFoldDB" id="E6PDA4"/>
<evidence type="ECO:0000313" key="5">
    <source>
        <dbReference type="EMBL" id="CBI06688.1"/>
    </source>
</evidence>
<name>E6PDA4_9ZZZZ</name>
<proteinExistence type="inferred from homology"/>
<evidence type="ECO:0000313" key="2">
    <source>
        <dbReference type="EMBL" id="CBH74456.1"/>
    </source>
</evidence>